<protein>
    <submittedName>
        <fullName evidence="1">Uncharacterized protein</fullName>
    </submittedName>
</protein>
<reference evidence="1" key="1">
    <citation type="submission" date="2021-01" db="EMBL/GenBank/DDBJ databases">
        <title>Whole genome shotgun sequence of Actinoplanes rishiriensis NBRC 108556.</title>
        <authorList>
            <person name="Komaki H."/>
            <person name="Tamura T."/>
        </authorList>
    </citation>
    <scope>NUCLEOTIDE SEQUENCE</scope>
    <source>
        <strain evidence="1">NBRC 108556</strain>
    </source>
</reference>
<evidence type="ECO:0000313" key="1">
    <source>
        <dbReference type="EMBL" id="GIF02343.1"/>
    </source>
</evidence>
<dbReference type="Proteomes" id="UP000636960">
    <property type="component" value="Unassembled WGS sequence"/>
</dbReference>
<dbReference type="RefSeq" id="WP_203791503.1">
    <property type="nucleotide sequence ID" value="NZ_BOMV01000131.1"/>
</dbReference>
<keyword evidence="2" id="KW-1185">Reference proteome</keyword>
<dbReference type="EMBL" id="BOMV01000131">
    <property type="protein sequence ID" value="GIF02343.1"/>
    <property type="molecule type" value="Genomic_DNA"/>
</dbReference>
<evidence type="ECO:0000313" key="2">
    <source>
        <dbReference type="Proteomes" id="UP000636960"/>
    </source>
</evidence>
<gene>
    <name evidence="1" type="ORF">Ari01nite_98070</name>
</gene>
<dbReference type="AlphaFoldDB" id="A0A919KBI0"/>
<name>A0A919KBI0_9ACTN</name>
<accession>A0A919KBI0</accession>
<sequence length="116" mass="12960">MAASTMAQLHRRPTEHTGWCARDHRCGLNVHTSPDMYTDGPLGARGVLNRVHTETSDYAEIRIRIPINARESIARKQLGVALHLIRELLYAVAAVRPPALDHARNQRPALDRRPAA</sequence>
<organism evidence="1 2">
    <name type="scientific">Paractinoplanes rishiriensis</name>
    <dbReference type="NCBI Taxonomy" id="1050105"/>
    <lineage>
        <taxon>Bacteria</taxon>
        <taxon>Bacillati</taxon>
        <taxon>Actinomycetota</taxon>
        <taxon>Actinomycetes</taxon>
        <taxon>Micromonosporales</taxon>
        <taxon>Micromonosporaceae</taxon>
        <taxon>Paractinoplanes</taxon>
    </lineage>
</organism>
<comment type="caution">
    <text evidence="1">The sequence shown here is derived from an EMBL/GenBank/DDBJ whole genome shotgun (WGS) entry which is preliminary data.</text>
</comment>
<proteinExistence type="predicted"/>